<protein>
    <submittedName>
        <fullName evidence="2">Uncharacterized protein</fullName>
    </submittedName>
</protein>
<sequence length="66" mass="7564">EVPRLRLLGPSTHRRRRERQSPRYNLTVKASTVARVRSQNSPETPMAPNGERSTYETGILTFIITI</sequence>
<dbReference type="AlphaFoldDB" id="S4PWD6"/>
<reference evidence="2" key="1">
    <citation type="journal article" date="2013" name="BMC Genomics">
        <title>Unscrambling butterfly oogenesis.</title>
        <authorList>
            <person name="Carter J.M."/>
            <person name="Baker S.C."/>
            <person name="Pink R."/>
            <person name="Carter D.R."/>
            <person name="Collins A."/>
            <person name="Tomlin J."/>
            <person name="Gibbs M."/>
            <person name="Breuker C.J."/>
        </authorList>
    </citation>
    <scope>NUCLEOTIDE SEQUENCE</scope>
    <source>
        <tissue evidence="2">Ovary</tissue>
    </source>
</reference>
<name>S4PWD6_9NEOP</name>
<dbReference type="EMBL" id="GAIX01006973">
    <property type="protein sequence ID" value="JAA85587.1"/>
    <property type="molecule type" value="Transcribed_RNA"/>
</dbReference>
<organism evidence="2">
    <name type="scientific">Pararge aegeria</name>
    <name type="common">speckled wood butterfly</name>
    <dbReference type="NCBI Taxonomy" id="116150"/>
    <lineage>
        <taxon>Eukaryota</taxon>
        <taxon>Metazoa</taxon>
        <taxon>Ecdysozoa</taxon>
        <taxon>Arthropoda</taxon>
        <taxon>Hexapoda</taxon>
        <taxon>Insecta</taxon>
        <taxon>Pterygota</taxon>
        <taxon>Neoptera</taxon>
        <taxon>Endopterygota</taxon>
        <taxon>Lepidoptera</taxon>
        <taxon>Glossata</taxon>
        <taxon>Ditrysia</taxon>
        <taxon>Papilionoidea</taxon>
        <taxon>Nymphalidae</taxon>
        <taxon>Satyrinae</taxon>
        <taxon>Satyrini</taxon>
        <taxon>Parargina</taxon>
        <taxon>Pararge</taxon>
    </lineage>
</organism>
<proteinExistence type="predicted"/>
<accession>S4PWD6</accession>
<evidence type="ECO:0000256" key="1">
    <source>
        <dbReference type="SAM" id="MobiDB-lite"/>
    </source>
</evidence>
<feature type="non-terminal residue" evidence="2">
    <location>
        <position position="1"/>
    </location>
</feature>
<evidence type="ECO:0000313" key="2">
    <source>
        <dbReference type="EMBL" id="JAA85587.1"/>
    </source>
</evidence>
<feature type="region of interest" description="Disordered" evidence="1">
    <location>
        <begin position="1"/>
        <end position="22"/>
    </location>
</feature>
<reference evidence="2" key="2">
    <citation type="submission" date="2013-05" db="EMBL/GenBank/DDBJ databases">
        <authorList>
            <person name="Carter J.-M."/>
            <person name="Baker S.C."/>
            <person name="Pink R."/>
            <person name="Carter D.R.F."/>
            <person name="Collins A."/>
            <person name="Tomlin J."/>
            <person name="Gibbs M."/>
            <person name="Breuker C.J."/>
        </authorList>
    </citation>
    <scope>NUCLEOTIDE SEQUENCE</scope>
    <source>
        <tissue evidence="2">Ovary</tissue>
    </source>
</reference>